<feature type="compositionally biased region" description="Low complexity" evidence="1">
    <location>
        <begin position="330"/>
        <end position="341"/>
    </location>
</feature>
<dbReference type="EMBL" id="KQ086043">
    <property type="protein sequence ID" value="KLO09857.1"/>
    <property type="molecule type" value="Genomic_DNA"/>
</dbReference>
<feature type="compositionally biased region" description="Low complexity" evidence="1">
    <location>
        <begin position="226"/>
        <end position="236"/>
    </location>
</feature>
<feature type="compositionally biased region" description="Polar residues" evidence="1">
    <location>
        <begin position="106"/>
        <end position="118"/>
    </location>
</feature>
<dbReference type="STRING" id="27342.A0A0H2RE76"/>
<accession>A0A0H2RE76</accession>
<dbReference type="AlphaFoldDB" id="A0A0H2RE76"/>
<proteinExistence type="predicted"/>
<name>A0A0H2RE76_9AGAM</name>
<evidence type="ECO:0000256" key="1">
    <source>
        <dbReference type="SAM" id="MobiDB-lite"/>
    </source>
</evidence>
<keyword evidence="3" id="KW-1185">Reference proteome</keyword>
<feature type="compositionally biased region" description="Low complexity" evidence="1">
    <location>
        <begin position="187"/>
        <end position="200"/>
    </location>
</feature>
<reference evidence="2 3" key="1">
    <citation type="submission" date="2015-04" db="EMBL/GenBank/DDBJ databases">
        <title>Complete genome sequence of Schizopora paradoxa KUC8140, a cosmopolitan wood degrader in East Asia.</title>
        <authorList>
            <consortium name="DOE Joint Genome Institute"/>
            <person name="Min B."/>
            <person name="Park H."/>
            <person name="Jang Y."/>
            <person name="Kim J.-J."/>
            <person name="Kim K.H."/>
            <person name="Pangilinan J."/>
            <person name="Lipzen A."/>
            <person name="Riley R."/>
            <person name="Grigoriev I.V."/>
            <person name="Spatafora J.W."/>
            <person name="Choi I.-G."/>
        </authorList>
    </citation>
    <scope>NUCLEOTIDE SEQUENCE [LARGE SCALE GENOMIC DNA]</scope>
    <source>
        <strain evidence="2 3">KUC8140</strain>
    </source>
</reference>
<feature type="region of interest" description="Disordered" evidence="1">
    <location>
        <begin position="106"/>
        <end position="156"/>
    </location>
</feature>
<protein>
    <submittedName>
        <fullName evidence="2">Uncharacterized protein</fullName>
    </submittedName>
</protein>
<gene>
    <name evidence="2" type="ORF">SCHPADRAFT_892803</name>
</gene>
<organism evidence="2 3">
    <name type="scientific">Schizopora paradoxa</name>
    <dbReference type="NCBI Taxonomy" id="27342"/>
    <lineage>
        <taxon>Eukaryota</taxon>
        <taxon>Fungi</taxon>
        <taxon>Dikarya</taxon>
        <taxon>Basidiomycota</taxon>
        <taxon>Agaricomycotina</taxon>
        <taxon>Agaricomycetes</taxon>
        <taxon>Hymenochaetales</taxon>
        <taxon>Schizoporaceae</taxon>
        <taxon>Schizopora</taxon>
    </lineage>
</organism>
<feature type="compositionally biased region" description="Low complexity" evidence="1">
    <location>
        <begin position="302"/>
        <end position="322"/>
    </location>
</feature>
<feature type="region of interest" description="Disordered" evidence="1">
    <location>
        <begin position="371"/>
        <end position="425"/>
    </location>
</feature>
<evidence type="ECO:0000313" key="2">
    <source>
        <dbReference type="EMBL" id="KLO09857.1"/>
    </source>
</evidence>
<feature type="compositionally biased region" description="Polar residues" evidence="1">
    <location>
        <begin position="383"/>
        <end position="394"/>
    </location>
</feature>
<feature type="region of interest" description="Disordered" evidence="1">
    <location>
        <begin position="187"/>
        <end position="355"/>
    </location>
</feature>
<dbReference type="Proteomes" id="UP000053477">
    <property type="component" value="Unassembled WGS sequence"/>
</dbReference>
<sequence>MALSPSQDDVSLAAVAGSVLTSRERESLVNSNKKLSNILGGGFQSSLLPLLDRTNFDACLSSNVTHRLRACTPFSDSSTDTMSILQIRRRSSCSFLSSATDASEKTLSQAPSVTSAATRKSLPPVTFAPPSPSPKVVIPSLEDSARKTEVPPLKLKPRVRRKSLSIAGVEMNLSERNALRLNTGEPALASTASSSKLTRSQTVSAVDRHRLSEQSRPLPPVPPPSRNCSPSSSGHSTPQNARPLPSRPDPKPARVLHRPQPKLHIMNVSSRPNTPPPSNGFSLSPIPDESQLSSPMMIDVNPDLLPSLSSSTTIPTRSLHSTPRSRHSRPTSISSVSTLALLPPPPSSSEMRKRKLDKMAKLTRILGDAPPAELVFGKEPGHSRQSSMDRSFVSSKPRRHSSSLTRQSTRTDQEEHWREKEAEREKERFAIDDDESECMHSEAHAHVYRPSDIRAFPVSHGVSKPSELKESALMSIPSRLRLRPRNKDSSAPMRRAVSLNVDANTPFITFTQTHKVEAHSPKPEKRKAPRHIPVTLPLSLDKEKRSSSRWLKEVGDDRWELESYGKVVRTLREL</sequence>
<evidence type="ECO:0000313" key="3">
    <source>
        <dbReference type="Proteomes" id="UP000053477"/>
    </source>
</evidence>
<feature type="region of interest" description="Disordered" evidence="1">
    <location>
        <begin position="517"/>
        <end position="536"/>
    </location>
</feature>
<dbReference type="InParanoid" id="A0A0H2RE76"/>
<feature type="compositionally biased region" description="Basic and acidic residues" evidence="1">
    <location>
        <begin position="409"/>
        <end position="425"/>
    </location>
</feature>